<sequence length="143" mass="16620">MSRAQKGIGNNTRGAKDQLLVDRAITQDCRTRHTNLCTAWTDYKKAYESMLHTWILECLKLYNLNRTLREFIQNSMKLVTLEANSKPIARIITKSGYGCQLRSGTTISHLLYMDDIKLYAKNERDTDCLIHSLSLTFYRLFLH</sequence>
<evidence type="ECO:0000313" key="2">
    <source>
        <dbReference type="Proteomes" id="UP000324091"/>
    </source>
</evidence>
<organism evidence="1 2">
    <name type="scientific">Takifugu flavidus</name>
    <name type="common">sansaifugu</name>
    <dbReference type="NCBI Taxonomy" id="433684"/>
    <lineage>
        <taxon>Eukaryota</taxon>
        <taxon>Metazoa</taxon>
        <taxon>Chordata</taxon>
        <taxon>Craniata</taxon>
        <taxon>Vertebrata</taxon>
        <taxon>Euteleostomi</taxon>
        <taxon>Actinopterygii</taxon>
        <taxon>Neopterygii</taxon>
        <taxon>Teleostei</taxon>
        <taxon>Neoteleostei</taxon>
        <taxon>Acanthomorphata</taxon>
        <taxon>Eupercaria</taxon>
        <taxon>Tetraodontiformes</taxon>
        <taxon>Tetradontoidea</taxon>
        <taxon>Tetraodontidae</taxon>
        <taxon>Takifugu</taxon>
    </lineage>
</organism>
<keyword evidence="2" id="KW-1185">Reference proteome</keyword>
<name>A0A5C6N0X9_9TELE</name>
<dbReference type="Proteomes" id="UP000324091">
    <property type="component" value="Chromosome 6"/>
</dbReference>
<dbReference type="PANTHER" id="PTHR35450:SF2">
    <property type="entry name" value="REVERSE TRANSCRIPTASE DOMAIN-CONTAINING PROTEIN"/>
    <property type="match status" value="1"/>
</dbReference>
<protein>
    <recommendedName>
        <fullName evidence="3">Reverse transcriptase domain-containing protein</fullName>
    </recommendedName>
</protein>
<evidence type="ECO:0008006" key="3">
    <source>
        <dbReference type="Google" id="ProtNLM"/>
    </source>
</evidence>
<gene>
    <name evidence="1" type="ORF">D4764_06G0008170</name>
</gene>
<proteinExistence type="predicted"/>
<accession>A0A5C6N0X9</accession>
<dbReference type="AlphaFoldDB" id="A0A5C6N0X9"/>
<comment type="caution">
    <text evidence="1">The sequence shown here is derived from an EMBL/GenBank/DDBJ whole genome shotgun (WGS) entry which is preliminary data.</text>
</comment>
<dbReference type="EMBL" id="RHFK02000019">
    <property type="protein sequence ID" value="TWW59287.1"/>
    <property type="molecule type" value="Genomic_DNA"/>
</dbReference>
<evidence type="ECO:0000313" key="1">
    <source>
        <dbReference type="EMBL" id="TWW59287.1"/>
    </source>
</evidence>
<reference evidence="1 2" key="1">
    <citation type="submission" date="2019-04" db="EMBL/GenBank/DDBJ databases">
        <title>Chromosome genome assembly for Takifugu flavidus.</title>
        <authorList>
            <person name="Xiao S."/>
        </authorList>
    </citation>
    <scope>NUCLEOTIDE SEQUENCE [LARGE SCALE GENOMIC DNA]</scope>
    <source>
        <strain evidence="1">HTHZ2018</strain>
        <tissue evidence="1">Muscle</tissue>
    </source>
</reference>
<dbReference type="PANTHER" id="PTHR35450">
    <property type="entry name" value="REVERSE TRANSCRIPTASE DOMAIN-CONTAINING PROTEIN"/>
    <property type="match status" value="1"/>
</dbReference>